<evidence type="ECO:0000313" key="4">
    <source>
        <dbReference type="EMBL" id="GHH65194.1"/>
    </source>
</evidence>
<keyword evidence="5" id="KW-1185">Reference proteome</keyword>
<evidence type="ECO:0000313" key="5">
    <source>
        <dbReference type="Proteomes" id="UP000627369"/>
    </source>
</evidence>
<dbReference type="Gene3D" id="3.40.50.1110">
    <property type="entry name" value="SGNH hydrolase"/>
    <property type="match status" value="1"/>
</dbReference>
<dbReference type="CDD" id="cd00229">
    <property type="entry name" value="SGNH_hydrolase"/>
    <property type="match status" value="1"/>
</dbReference>
<evidence type="ECO:0000256" key="2">
    <source>
        <dbReference type="SAM" id="Phobius"/>
    </source>
</evidence>
<dbReference type="PANTHER" id="PTHR43784:SF2">
    <property type="entry name" value="GDSL-LIKE LIPASE_ACYLHYDROLASE, PUTATIVE (AFU_ORTHOLOGUE AFUA_2G00820)-RELATED"/>
    <property type="match status" value="1"/>
</dbReference>
<keyword evidence="2" id="KW-1133">Transmembrane helix</keyword>
<feature type="compositionally biased region" description="Low complexity" evidence="1">
    <location>
        <begin position="44"/>
        <end position="54"/>
    </location>
</feature>
<dbReference type="SUPFAM" id="SSF52266">
    <property type="entry name" value="SGNH hydrolase"/>
    <property type="match status" value="1"/>
</dbReference>
<feature type="region of interest" description="Disordered" evidence="1">
    <location>
        <begin position="38"/>
        <end position="68"/>
    </location>
</feature>
<feature type="transmembrane region" description="Helical" evidence="2">
    <location>
        <begin position="6"/>
        <end position="28"/>
    </location>
</feature>
<dbReference type="RefSeq" id="WP_189667506.1">
    <property type="nucleotide sequence ID" value="NZ_BNAS01000001.1"/>
</dbReference>
<proteinExistence type="predicted"/>
<reference evidence="4" key="2">
    <citation type="submission" date="2020-09" db="EMBL/GenBank/DDBJ databases">
        <authorList>
            <person name="Sun Q."/>
            <person name="Zhou Y."/>
        </authorList>
    </citation>
    <scope>NUCLEOTIDE SEQUENCE</scope>
    <source>
        <strain evidence="4">CGMCC 4.7398</strain>
    </source>
</reference>
<comment type="caution">
    <text evidence="4">The sequence shown here is derived from an EMBL/GenBank/DDBJ whole genome shotgun (WGS) entry which is preliminary data.</text>
</comment>
<dbReference type="AlphaFoldDB" id="A0A919FGN0"/>
<sequence>MKRWLVVGGIVISVVVAFAVAVAVGMIVGGGGMTSGEPTLAPDSSSAPVATVSPSPTPAPTPSATNAETEPLTALFVGDSYTVGQGASSPAKRWSTLVARELGWTERNVADGGTGFVRRYPERDLLSYREQLRSVGPKGVDVVVIAGGQNDFGELRTRPARVFEAVADTYALAAQRFPEAQIVAVGPSTPWAIGLEARALDSAVRAAAEKHGATYVSLIDPDVVREGYVHEDGVHVTDLGNAAIARRVISQIS</sequence>
<feature type="domain" description="SGNH hydrolase-type esterase" evidence="3">
    <location>
        <begin position="76"/>
        <end position="243"/>
    </location>
</feature>
<evidence type="ECO:0000259" key="3">
    <source>
        <dbReference type="Pfam" id="PF13472"/>
    </source>
</evidence>
<keyword evidence="2" id="KW-0472">Membrane</keyword>
<dbReference type="PANTHER" id="PTHR43784">
    <property type="entry name" value="GDSL-LIKE LIPASE/ACYLHYDROLASE, PUTATIVE (AFU_ORTHOLOGUE AFUA_2G00820)-RELATED"/>
    <property type="match status" value="1"/>
</dbReference>
<dbReference type="Proteomes" id="UP000627369">
    <property type="component" value="Unassembled WGS sequence"/>
</dbReference>
<evidence type="ECO:0000256" key="1">
    <source>
        <dbReference type="SAM" id="MobiDB-lite"/>
    </source>
</evidence>
<name>A0A919FGN0_9MICO</name>
<keyword evidence="2" id="KW-0812">Transmembrane</keyword>
<dbReference type="EMBL" id="BNAS01000001">
    <property type="protein sequence ID" value="GHH65194.1"/>
    <property type="molecule type" value="Genomic_DNA"/>
</dbReference>
<dbReference type="InterPro" id="IPR053140">
    <property type="entry name" value="GDSL_Rv0518-like"/>
</dbReference>
<protein>
    <recommendedName>
        <fullName evidence="3">SGNH hydrolase-type esterase domain-containing protein</fullName>
    </recommendedName>
</protein>
<dbReference type="Pfam" id="PF13472">
    <property type="entry name" value="Lipase_GDSL_2"/>
    <property type="match status" value="1"/>
</dbReference>
<dbReference type="InterPro" id="IPR013830">
    <property type="entry name" value="SGNH_hydro"/>
</dbReference>
<gene>
    <name evidence="4" type="ORF">GCM10017772_03010</name>
</gene>
<organism evidence="4 5">
    <name type="scientific">Promicromonospora soli</name>
    <dbReference type="NCBI Taxonomy" id="2035533"/>
    <lineage>
        <taxon>Bacteria</taxon>
        <taxon>Bacillati</taxon>
        <taxon>Actinomycetota</taxon>
        <taxon>Actinomycetes</taxon>
        <taxon>Micrococcales</taxon>
        <taxon>Promicromonosporaceae</taxon>
        <taxon>Promicromonospora</taxon>
    </lineage>
</organism>
<dbReference type="InterPro" id="IPR036514">
    <property type="entry name" value="SGNH_hydro_sf"/>
</dbReference>
<accession>A0A919FGN0</accession>
<reference evidence="4" key="1">
    <citation type="journal article" date="2014" name="Int. J. Syst. Evol. Microbiol.">
        <title>Complete genome sequence of Corynebacterium casei LMG S-19264T (=DSM 44701T), isolated from a smear-ripened cheese.</title>
        <authorList>
            <consortium name="US DOE Joint Genome Institute (JGI-PGF)"/>
            <person name="Walter F."/>
            <person name="Albersmeier A."/>
            <person name="Kalinowski J."/>
            <person name="Ruckert C."/>
        </authorList>
    </citation>
    <scope>NUCLEOTIDE SEQUENCE</scope>
    <source>
        <strain evidence="4">CGMCC 4.7398</strain>
    </source>
</reference>